<evidence type="ECO:0000313" key="2">
    <source>
        <dbReference type="EMBL" id="CAL71694.1"/>
    </source>
</evidence>
<dbReference type="EMBL" id="AM408590">
    <property type="protein sequence ID" value="CAL71694.1"/>
    <property type="molecule type" value="Genomic_DNA"/>
</dbReference>
<gene>
    <name evidence="2" type="ordered locus">BCG_1707</name>
</gene>
<organism evidence="2 3">
    <name type="scientific">Mycobacterium bovis (strain BCG / Pasteur 1173P2)</name>
    <dbReference type="NCBI Taxonomy" id="410289"/>
    <lineage>
        <taxon>Bacteria</taxon>
        <taxon>Bacillati</taxon>
        <taxon>Actinomycetota</taxon>
        <taxon>Actinomycetes</taxon>
        <taxon>Mycobacteriales</taxon>
        <taxon>Mycobacteriaceae</taxon>
        <taxon>Mycobacterium</taxon>
        <taxon>Mycobacterium tuberculosis complex</taxon>
    </lineage>
</organism>
<sequence>MSRRPGYSNGRAGASRQAARGGSAGASSVAFSSQPNCGLTESVLGHQVTGICLGTIHLDAMQWPWSSAYRLEPAVATTLIGISAWWANGSVKQYAGDLTDRVATMTVCRRTPAPRVHYRQ</sequence>
<name>A0A0H3MAV1_MYCBP</name>
<proteinExistence type="predicted"/>
<dbReference type="Proteomes" id="UP000001472">
    <property type="component" value="Chromosome"/>
</dbReference>
<accession>A0A0H3MAV1</accession>
<dbReference type="AlphaFoldDB" id="A0A0H3MAV1"/>
<feature type="region of interest" description="Disordered" evidence="1">
    <location>
        <begin position="1"/>
        <end position="33"/>
    </location>
</feature>
<dbReference type="HOGENOM" id="CLU_2330702_0_0_11"/>
<evidence type="ECO:0000256" key="1">
    <source>
        <dbReference type="SAM" id="MobiDB-lite"/>
    </source>
</evidence>
<feature type="compositionally biased region" description="Low complexity" evidence="1">
    <location>
        <begin position="8"/>
        <end position="33"/>
    </location>
</feature>
<protein>
    <submittedName>
        <fullName evidence="2">Uncharacterized protein</fullName>
    </submittedName>
</protein>
<evidence type="ECO:0000313" key="3">
    <source>
        <dbReference type="Proteomes" id="UP000001472"/>
    </source>
</evidence>
<dbReference type="RefSeq" id="WP_003901232.1">
    <property type="nucleotide sequence ID" value="NC_008769.1"/>
</dbReference>
<reference evidence="2 3" key="1">
    <citation type="journal article" date="2007" name="Proc. Natl. Acad. Sci. U.S.A.">
        <title>Genome plasticity of BCG and impact on vaccine efficacy.</title>
        <authorList>
            <person name="Brosch R."/>
            <person name="Gordon S.V."/>
            <person name="Garnier T."/>
            <person name="Eiglmeier K."/>
            <person name="Frigui W."/>
            <person name="Valenti P."/>
            <person name="Dos Santos S."/>
            <person name="Duthoy S."/>
            <person name="Lacroix C."/>
            <person name="Garcia-Pelayo C."/>
            <person name="Inwald J.K."/>
            <person name="Golby P."/>
            <person name="Garcia J.N."/>
            <person name="Hewinson R.G."/>
            <person name="Behr M.A."/>
            <person name="Quail M.A."/>
            <person name="Churcher C."/>
            <person name="Barrell B.G."/>
            <person name="Parkhill J."/>
            <person name="Cole S.T."/>
        </authorList>
    </citation>
    <scope>NUCLEOTIDE SEQUENCE [LARGE SCALE GENOMIC DNA]</scope>
    <source>
        <strain evidence="3">BCG / Pasteur 1173P2</strain>
    </source>
</reference>
<dbReference type="KEGG" id="mbb:BCG_1707"/>